<dbReference type="EMBL" id="JAXCEI010000012">
    <property type="protein sequence ID" value="MFA1542305.1"/>
    <property type="molecule type" value="Genomic_DNA"/>
</dbReference>
<name>A0ABV4QIR8_9ACTN</name>
<gene>
    <name evidence="3" type="ORF">SM611_25500</name>
</gene>
<evidence type="ECO:0000313" key="3">
    <source>
        <dbReference type="EMBL" id="MFA1542305.1"/>
    </source>
</evidence>
<evidence type="ECO:0000313" key="4">
    <source>
        <dbReference type="Proteomes" id="UP001569963"/>
    </source>
</evidence>
<keyword evidence="4" id="KW-1185">Reference proteome</keyword>
<dbReference type="RefSeq" id="WP_371952457.1">
    <property type="nucleotide sequence ID" value="NZ_JAXCEI010000012.1"/>
</dbReference>
<dbReference type="InterPro" id="IPR007278">
    <property type="entry name" value="DUF397"/>
</dbReference>
<evidence type="ECO:0000256" key="1">
    <source>
        <dbReference type="SAM" id="MobiDB-lite"/>
    </source>
</evidence>
<organism evidence="3 4">
    <name type="scientific">Actinomadura monticuli</name>
    <dbReference type="NCBI Taxonomy" id="3097367"/>
    <lineage>
        <taxon>Bacteria</taxon>
        <taxon>Bacillati</taxon>
        <taxon>Actinomycetota</taxon>
        <taxon>Actinomycetes</taxon>
        <taxon>Streptosporangiales</taxon>
        <taxon>Thermomonosporaceae</taxon>
        <taxon>Actinomadura</taxon>
    </lineage>
</organism>
<proteinExistence type="predicted"/>
<feature type="domain" description="DUF397" evidence="2">
    <location>
        <begin position="35"/>
        <end position="78"/>
    </location>
</feature>
<comment type="caution">
    <text evidence="3">The sequence shown here is derived from an EMBL/GenBank/DDBJ whole genome shotgun (WGS) entry which is preliminary data.</text>
</comment>
<evidence type="ECO:0000259" key="2">
    <source>
        <dbReference type="Pfam" id="PF04149"/>
    </source>
</evidence>
<protein>
    <submittedName>
        <fullName evidence="3">DUF397 domain-containing protein</fullName>
    </submittedName>
</protein>
<feature type="region of interest" description="Disordered" evidence="1">
    <location>
        <begin position="1"/>
        <end position="29"/>
    </location>
</feature>
<reference evidence="3 4" key="1">
    <citation type="submission" date="2023-11" db="EMBL/GenBank/DDBJ databases">
        <title>Actinomadura monticuli sp. nov., isolated from volcanic ash.</title>
        <authorList>
            <person name="Lee S.D."/>
            <person name="Yang H."/>
            <person name="Kim I.S."/>
        </authorList>
    </citation>
    <scope>NUCLEOTIDE SEQUENCE [LARGE SCALE GENOMIC DNA]</scope>
    <source>
        <strain evidence="3 4">DLS-62</strain>
    </source>
</reference>
<sequence>MPGFKVVTPHSDSRIGGPGPLEGEGVDRAERPRVTWRKSRRSAGGDCVEIAFDGASVLMRDSKDPLGTVLTIPVAQWRILRCSIAGGYGDHPE</sequence>
<accession>A0ABV4QIR8</accession>
<dbReference type="Pfam" id="PF04149">
    <property type="entry name" value="DUF397"/>
    <property type="match status" value="1"/>
</dbReference>
<dbReference type="Proteomes" id="UP001569963">
    <property type="component" value="Unassembled WGS sequence"/>
</dbReference>